<comment type="caution">
    <text evidence="2">The sequence shown here is derived from an EMBL/GenBank/DDBJ whole genome shotgun (WGS) entry which is preliminary data.</text>
</comment>
<evidence type="ECO:0000313" key="3">
    <source>
        <dbReference type="Proteomes" id="UP001465668"/>
    </source>
</evidence>
<feature type="compositionally biased region" description="Basic and acidic residues" evidence="1">
    <location>
        <begin position="268"/>
        <end position="283"/>
    </location>
</feature>
<organism evidence="2 3">
    <name type="scientific">Seiridium cardinale</name>
    <dbReference type="NCBI Taxonomy" id="138064"/>
    <lineage>
        <taxon>Eukaryota</taxon>
        <taxon>Fungi</taxon>
        <taxon>Dikarya</taxon>
        <taxon>Ascomycota</taxon>
        <taxon>Pezizomycotina</taxon>
        <taxon>Sordariomycetes</taxon>
        <taxon>Xylariomycetidae</taxon>
        <taxon>Amphisphaeriales</taxon>
        <taxon>Sporocadaceae</taxon>
        <taxon>Seiridium</taxon>
    </lineage>
</organism>
<feature type="compositionally biased region" description="Basic and acidic residues" evidence="1">
    <location>
        <begin position="158"/>
        <end position="189"/>
    </location>
</feature>
<feature type="compositionally biased region" description="Polar residues" evidence="1">
    <location>
        <begin position="105"/>
        <end position="116"/>
    </location>
</feature>
<proteinExistence type="predicted"/>
<feature type="region of interest" description="Disordered" evidence="1">
    <location>
        <begin position="71"/>
        <end position="555"/>
    </location>
</feature>
<feature type="compositionally biased region" description="Polar residues" evidence="1">
    <location>
        <begin position="234"/>
        <end position="267"/>
    </location>
</feature>
<feature type="compositionally biased region" description="Basic and acidic residues" evidence="1">
    <location>
        <begin position="536"/>
        <end position="555"/>
    </location>
</feature>
<evidence type="ECO:0000256" key="1">
    <source>
        <dbReference type="SAM" id="MobiDB-lite"/>
    </source>
</evidence>
<reference evidence="2 3" key="1">
    <citation type="submission" date="2024-02" db="EMBL/GenBank/DDBJ databases">
        <title>First draft genome assembly of two strains of Seiridium cardinale.</title>
        <authorList>
            <person name="Emiliani G."/>
            <person name="Scali E."/>
        </authorList>
    </citation>
    <scope>NUCLEOTIDE SEQUENCE [LARGE SCALE GENOMIC DNA]</scope>
    <source>
        <strain evidence="2 3">BM-138-000479</strain>
    </source>
</reference>
<feature type="compositionally biased region" description="Basic and acidic residues" evidence="1">
    <location>
        <begin position="387"/>
        <end position="408"/>
    </location>
</feature>
<sequence length="764" mass="84290">MEAAAKSIKSLVSVLPDRPHQLSISPDSRYHLEPNDARLEEDVIRPLQYMTYLFDVDRGLLLTRAYSDIRDEESHAPKPSKPPPDPNKPRTKVSLQDYKRKKQETNSFDSNSSTPKPVSKPVEKDRRPAIKKEESPSVDSMLKQATLKKAHPSLPPRPDVRRPGAEPSPERKKRPSDVNEDRPVKRTRLEGTPNGLSRLASRSDPPSKAAEKPNSNDKKLSSKELRPSPMPATNGRSALNNTGTHGASPRPSSQVNGSSQKPATSKDNTPKKDKANAGARELKSIPMVSPIGPELGSRIPGYESSPRSKPADKDGKSQVKRTREEPERSSTPKRPKLDLPPLLSPTLPPIVREAQATADKKLPSSKDSSQRSALAVDSPGSAKKAPVKSEKEDTIYVDSKKERKDETPQKIVKLKYPKKLAKTISRLLALAPKKKPEAPRKDLLEPPKRDDRAGRERSNSLEPISSASARKRPPTDTGEHPSAIKRPRTSEIAQPSTPSKHNTAMQRVASSSSQAGTPGATNLTPGAPGAPGTLISDRRSSSVDPERTSRLREKHAALSGLGTKLKRQRDRIIKPKENSGAINLSQRERNALMATGLQSAVAYMAGFKAMDDMRDAERKIRDPLIWKSLMPLMRVYRADCSSSYQLSALILRLHCIALLWNGRTITALGPDNANNARELFQNVREQEHMWKAAGEARKRLDDIQNGEDNGPIARLIDRLGPWSTSEDVVGVTLKILRKVIRLDDEKFIPEPELTQACELMVNGS</sequence>
<feature type="compositionally biased region" description="Polar residues" evidence="1">
    <location>
        <begin position="491"/>
        <end position="524"/>
    </location>
</feature>
<name>A0ABR2Y507_9PEZI</name>
<feature type="compositionally biased region" description="Basic and acidic residues" evidence="1">
    <location>
        <begin position="309"/>
        <end position="330"/>
    </location>
</feature>
<dbReference type="Proteomes" id="UP001465668">
    <property type="component" value="Unassembled WGS sequence"/>
</dbReference>
<feature type="compositionally biased region" description="Basic and acidic residues" evidence="1">
    <location>
        <begin position="121"/>
        <end position="135"/>
    </location>
</feature>
<feature type="compositionally biased region" description="Basic residues" evidence="1">
    <location>
        <begin position="412"/>
        <end position="421"/>
    </location>
</feature>
<gene>
    <name evidence="2" type="ORF">SCAR479_04889</name>
</gene>
<dbReference type="EMBL" id="JARVKM010000004">
    <property type="protein sequence ID" value="KAK9781068.1"/>
    <property type="molecule type" value="Genomic_DNA"/>
</dbReference>
<keyword evidence="3" id="KW-1185">Reference proteome</keyword>
<feature type="compositionally biased region" description="Basic and acidic residues" evidence="1">
    <location>
        <begin position="209"/>
        <end position="226"/>
    </location>
</feature>
<protein>
    <submittedName>
        <fullName evidence="2">Uncharacterized protein</fullName>
    </submittedName>
</protein>
<evidence type="ECO:0000313" key="2">
    <source>
        <dbReference type="EMBL" id="KAK9781068.1"/>
    </source>
</evidence>
<feature type="compositionally biased region" description="Basic and acidic residues" evidence="1">
    <location>
        <begin position="434"/>
        <end position="459"/>
    </location>
</feature>
<accession>A0ABR2Y507</accession>